<dbReference type="InterPro" id="IPR032465">
    <property type="entry name" value="ACMSD"/>
</dbReference>
<name>A0A512SYQ6_9MICO</name>
<proteinExistence type="predicted"/>
<dbReference type="OrthoDB" id="5172791at2"/>
<dbReference type="Pfam" id="PF04909">
    <property type="entry name" value="Amidohydro_2"/>
    <property type="match status" value="1"/>
</dbReference>
<dbReference type="InterPro" id="IPR006680">
    <property type="entry name" value="Amidohydro-rel"/>
</dbReference>
<keyword evidence="3" id="KW-0378">Hydrolase</keyword>
<accession>A0A512SYQ6</accession>
<organism evidence="3 4">
    <name type="scientific">Knoellia locipacati</name>
    <dbReference type="NCBI Taxonomy" id="882824"/>
    <lineage>
        <taxon>Bacteria</taxon>
        <taxon>Bacillati</taxon>
        <taxon>Actinomycetota</taxon>
        <taxon>Actinomycetes</taxon>
        <taxon>Micrococcales</taxon>
        <taxon>Intrasporangiaceae</taxon>
        <taxon>Knoellia</taxon>
    </lineage>
</organism>
<keyword evidence="1" id="KW-0456">Lyase</keyword>
<reference evidence="3 4" key="1">
    <citation type="submission" date="2019-07" db="EMBL/GenBank/DDBJ databases">
        <title>Whole genome shotgun sequence of Knoellia locipacati NBRC 109775.</title>
        <authorList>
            <person name="Hosoyama A."/>
            <person name="Uohara A."/>
            <person name="Ohji S."/>
            <person name="Ichikawa N."/>
        </authorList>
    </citation>
    <scope>NUCLEOTIDE SEQUENCE [LARGE SCALE GENOMIC DNA]</scope>
    <source>
        <strain evidence="3 4">NBRC 109775</strain>
    </source>
</reference>
<dbReference type="RefSeq" id="WP_147062877.1">
    <property type="nucleotide sequence ID" value="NZ_BAABDN010000001.1"/>
</dbReference>
<dbReference type="PANTHER" id="PTHR21240">
    <property type="entry name" value="2-AMINO-3-CARBOXYLMUCONATE-6-SEMIALDEHYDE DECARBOXYLASE"/>
    <property type="match status" value="1"/>
</dbReference>
<comment type="caution">
    <text evidence="3">The sequence shown here is derived from an EMBL/GenBank/DDBJ whole genome shotgun (WGS) entry which is preliminary data.</text>
</comment>
<evidence type="ECO:0000313" key="3">
    <source>
        <dbReference type="EMBL" id="GEQ13072.1"/>
    </source>
</evidence>
<dbReference type="CDD" id="cd01292">
    <property type="entry name" value="metallo-dependent_hydrolases"/>
    <property type="match status" value="1"/>
</dbReference>
<dbReference type="GO" id="GO:0016787">
    <property type="term" value="F:hydrolase activity"/>
    <property type="evidence" value="ECO:0007669"/>
    <property type="project" value="UniProtKB-KW"/>
</dbReference>
<gene>
    <name evidence="3" type="ORF">KLO01_11190</name>
</gene>
<dbReference type="AlphaFoldDB" id="A0A512SYQ6"/>
<sequence>MPSAPVLLPAHEAALVRSRLDALGLPGMVDVHTHFMPARVLDKVWAYFDRAEEAFGRPWPIAYRTGDDERVATLRAFGVEAFTALSYPHRPGMAQWLNGWAGAFADTHPDCLRSATFFPEPGAGAYVREAISSGARVFKVHVQVGAFDPNDPLLDDVWTALERSGTPVVIHAGNGPAPGEHTGVDGVRVLLRRFPGLTLVVAHAGMPEYREFLELCVAHPRVHLDTTMVFTRFTEAMHPFPAELRDLLGEMGERVLFGSDFPNIPYPYLEAVDSVLDLGLGEQWSRNVLRENARRLFDLDDATTPGRSPRT</sequence>
<evidence type="ECO:0000313" key="4">
    <source>
        <dbReference type="Proteomes" id="UP000321793"/>
    </source>
</evidence>
<dbReference type="Gene3D" id="3.20.20.140">
    <property type="entry name" value="Metal-dependent hydrolases"/>
    <property type="match status" value="1"/>
</dbReference>
<dbReference type="InterPro" id="IPR032466">
    <property type="entry name" value="Metal_Hydrolase"/>
</dbReference>
<dbReference type="SUPFAM" id="SSF51556">
    <property type="entry name" value="Metallo-dependent hydrolases"/>
    <property type="match status" value="1"/>
</dbReference>
<protein>
    <submittedName>
        <fullName evidence="3">Putative amidohydrolase</fullName>
    </submittedName>
</protein>
<dbReference type="GO" id="GO:0005737">
    <property type="term" value="C:cytoplasm"/>
    <property type="evidence" value="ECO:0007669"/>
    <property type="project" value="TreeGrafter"/>
</dbReference>
<evidence type="ECO:0000256" key="1">
    <source>
        <dbReference type="ARBA" id="ARBA00023239"/>
    </source>
</evidence>
<evidence type="ECO:0000259" key="2">
    <source>
        <dbReference type="Pfam" id="PF04909"/>
    </source>
</evidence>
<keyword evidence="4" id="KW-1185">Reference proteome</keyword>
<dbReference type="GO" id="GO:0019748">
    <property type="term" value="P:secondary metabolic process"/>
    <property type="evidence" value="ECO:0007669"/>
    <property type="project" value="TreeGrafter"/>
</dbReference>
<dbReference type="PANTHER" id="PTHR21240:SF28">
    <property type="entry name" value="ISO-OROTATE DECARBOXYLASE (EUROFUNG)"/>
    <property type="match status" value="1"/>
</dbReference>
<dbReference type="GO" id="GO:0016831">
    <property type="term" value="F:carboxy-lyase activity"/>
    <property type="evidence" value="ECO:0007669"/>
    <property type="project" value="InterPro"/>
</dbReference>
<dbReference type="Proteomes" id="UP000321793">
    <property type="component" value="Unassembled WGS sequence"/>
</dbReference>
<dbReference type="EMBL" id="BKBA01000003">
    <property type="protein sequence ID" value="GEQ13072.1"/>
    <property type="molecule type" value="Genomic_DNA"/>
</dbReference>
<feature type="domain" description="Amidohydrolase-related" evidence="2">
    <location>
        <begin position="29"/>
        <end position="299"/>
    </location>
</feature>